<dbReference type="RefSeq" id="WP_342669520.1">
    <property type="nucleotide sequence ID" value="NZ_LKST01000003.1"/>
</dbReference>
<feature type="transmembrane region" description="Helical" evidence="2">
    <location>
        <begin position="67"/>
        <end position="87"/>
    </location>
</feature>
<dbReference type="InterPro" id="IPR046672">
    <property type="entry name" value="DUF6542"/>
</dbReference>
<comment type="caution">
    <text evidence="4">The sequence shown here is derived from an EMBL/GenBank/DDBJ whole genome shotgun (WGS) entry which is preliminary data.</text>
</comment>
<gene>
    <name evidence="4" type="ORF">Cocul_01749</name>
</gene>
<keyword evidence="2" id="KW-0472">Membrane</keyword>
<evidence type="ECO:0000256" key="2">
    <source>
        <dbReference type="SAM" id="Phobius"/>
    </source>
</evidence>
<feature type="compositionally biased region" description="Basic and acidic residues" evidence="1">
    <location>
        <begin position="229"/>
        <end position="239"/>
    </location>
</feature>
<proteinExistence type="predicted"/>
<evidence type="ECO:0000256" key="1">
    <source>
        <dbReference type="SAM" id="MobiDB-lite"/>
    </source>
</evidence>
<organism evidence="4 5">
    <name type="scientific">Corynebacterium oculi</name>
    <dbReference type="NCBI Taxonomy" id="1544416"/>
    <lineage>
        <taxon>Bacteria</taxon>
        <taxon>Bacillati</taxon>
        <taxon>Actinomycetota</taxon>
        <taxon>Actinomycetes</taxon>
        <taxon>Mycobacteriales</taxon>
        <taxon>Corynebacteriaceae</taxon>
        <taxon>Corynebacterium</taxon>
    </lineage>
</organism>
<dbReference type="Pfam" id="PF20177">
    <property type="entry name" value="DUF6542"/>
    <property type="match status" value="1"/>
</dbReference>
<evidence type="ECO:0000313" key="4">
    <source>
        <dbReference type="EMBL" id="KQB83677.1"/>
    </source>
</evidence>
<accession>A0A0Q1AA72</accession>
<dbReference type="STRING" id="1544416.Cocul_01749"/>
<dbReference type="PATRIC" id="fig|1544416.3.peg.1748"/>
<evidence type="ECO:0000313" key="5">
    <source>
        <dbReference type="Proteomes" id="UP000050517"/>
    </source>
</evidence>
<feature type="transmembrane region" description="Helical" evidence="2">
    <location>
        <begin position="42"/>
        <end position="60"/>
    </location>
</feature>
<keyword evidence="5" id="KW-1185">Reference proteome</keyword>
<protein>
    <recommendedName>
        <fullName evidence="3">DUF6542 domain-containing protein</fullName>
    </recommendedName>
</protein>
<sequence>MTHQARTAPGKLAAGLPTWSGVSIMVAALLTGLLLSMLNHTIGAPYIILFVLASLVVALLTEVRGLFITVASIPLSFAAVTVLTSWFNGRALSPNISGLSTTALVTAVYPLLQLFPVLFFVTLGSAAIAFLRISLLRRRAAEMEKKERELRRRTAKAEQRNQETVSRLNSASAARRVRYSAPIQHPPRTAAPPEESSGSPWPSERARVSSRPRPATPHSHQQPRQQPHGRHEARSEQRRTPYPGQPRDSYPSSRRTPPQRDR</sequence>
<keyword evidence="2" id="KW-0812">Transmembrane</keyword>
<dbReference type="AlphaFoldDB" id="A0A0Q1AA72"/>
<feature type="transmembrane region" description="Helical" evidence="2">
    <location>
        <begin position="12"/>
        <end position="36"/>
    </location>
</feature>
<evidence type="ECO:0000259" key="3">
    <source>
        <dbReference type="Pfam" id="PF20177"/>
    </source>
</evidence>
<reference evidence="4 5" key="1">
    <citation type="submission" date="2015-10" db="EMBL/GenBank/DDBJ databases">
        <title>Corynebacteirum lowii and Corynebacterium oculi species nova, derived from human clinical disease and and emended description of Corynebacterium mastiditis.</title>
        <authorList>
            <person name="Bernard K."/>
            <person name="Pacheco A.L."/>
            <person name="Mcdougall C."/>
            <person name="Burtx T."/>
            <person name="Weibe D."/>
            <person name="Tyler S."/>
            <person name="Olson A.B."/>
            <person name="Cnockaert M."/>
            <person name="Eguchi H."/>
            <person name="Kuwahara T."/>
            <person name="Nakayama-Imaohji H."/>
            <person name="Boudewijins M."/>
            <person name="Van Hoecke F."/>
            <person name="Bernier A.-M."/>
            <person name="Vandamme P."/>
        </authorList>
    </citation>
    <scope>NUCLEOTIDE SEQUENCE [LARGE SCALE GENOMIC DNA]</scope>
    <source>
        <strain evidence="4 5">NML 130210</strain>
    </source>
</reference>
<dbReference type="EMBL" id="LKST01000003">
    <property type="protein sequence ID" value="KQB83677.1"/>
    <property type="molecule type" value="Genomic_DNA"/>
</dbReference>
<keyword evidence="2" id="KW-1133">Transmembrane helix</keyword>
<dbReference type="Proteomes" id="UP000050517">
    <property type="component" value="Unassembled WGS sequence"/>
</dbReference>
<name>A0A0Q1AA72_9CORY</name>
<feature type="compositionally biased region" description="Low complexity" evidence="1">
    <location>
        <begin position="192"/>
        <end position="203"/>
    </location>
</feature>
<feature type="domain" description="DUF6542" evidence="3">
    <location>
        <begin position="15"/>
        <end position="138"/>
    </location>
</feature>
<feature type="compositionally biased region" description="Low complexity" evidence="1">
    <location>
        <begin position="217"/>
        <end position="226"/>
    </location>
</feature>
<feature type="region of interest" description="Disordered" evidence="1">
    <location>
        <begin position="144"/>
        <end position="262"/>
    </location>
</feature>
<feature type="compositionally biased region" description="Basic and acidic residues" evidence="1">
    <location>
        <begin position="144"/>
        <end position="161"/>
    </location>
</feature>
<feature type="transmembrane region" description="Helical" evidence="2">
    <location>
        <begin position="107"/>
        <end position="131"/>
    </location>
</feature>